<name>A0A067C2D8_SAPPC</name>
<gene>
    <name evidence="2" type="ORF">SPRG_13437</name>
</gene>
<sequence length="75" mass="8191">MAPVSPAKDASKPKKKATTISKSIARGLDTTSEPRTWVQTLHEAIEDISSFLGPGMQRELHVLMRGSDKEVFPQG</sequence>
<reference evidence="2 3" key="1">
    <citation type="journal article" date="2013" name="PLoS Genet.">
        <title>Distinctive expansion of potential virulence genes in the genome of the oomycete fish pathogen Saprolegnia parasitica.</title>
        <authorList>
            <person name="Jiang R.H."/>
            <person name="de Bruijn I."/>
            <person name="Haas B.J."/>
            <person name="Belmonte R."/>
            <person name="Lobach L."/>
            <person name="Christie J."/>
            <person name="van den Ackerveken G."/>
            <person name="Bottin A."/>
            <person name="Bulone V."/>
            <person name="Diaz-Moreno S.M."/>
            <person name="Dumas B."/>
            <person name="Fan L."/>
            <person name="Gaulin E."/>
            <person name="Govers F."/>
            <person name="Grenville-Briggs L.J."/>
            <person name="Horner N.R."/>
            <person name="Levin J.Z."/>
            <person name="Mammella M."/>
            <person name="Meijer H.J."/>
            <person name="Morris P."/>
            <person name="Nusbaum C."/>
            <person name="Oome S."/>
            <person name="Phillips A.J."/>
            <person name="van Rooyen D."/>
            <person name="Rzeszutek E."/>
            <person name="Saraiva M."/>
            <person name="Secombes C.J."/>
            <person name="Seidl M.F."/>
            <person name="Snel B."/>
            <person name="Stassen J.H."/>
            <person name="Sykes S."/>
            <person name="Tripathy S."/>
            <person name="van den Berg H."/>
            <person name="Vega-Arreguin J.C."/>
            <person name="Wawra S."/>
            <person name="Young S.K."/>
            <person name="Zeng Q."/>
            <person name="Dieguez-Uribeondo J."/>
            <person name="Russ C."/>
            <person name="Tyler B.M."/>
            <person name="van West P."/>
        </authorList>
    </citation>
    <scope>NUCLEOTIDE SEQUENCE [LARGE SCALE GENOMIC DNA]</scope>
    <source>
        <strain evidence="2 3">CBS 223.65</strain>
    </source>
</reference>
<dbReference type="GeneID" id="24135316"/>
<proteinExistence type="predicted"/>
<feature type="region of interest" description="Disordered" evidence="1">
    <location>
        <begin position="1"/>
        <end position="27"/>
    </location>
</feature>
<keyword evidence="3" id="KW-1185">Reference proteome</keyword>
<evidence type="ECO:0000313" key="3">
    <source>
        <dbReference type="Proteomes" id="UP000030745"/>
    </source>
</evidence>
<dbReference type="RefSeq" id="XP_012208650.1">
    <property type="nucleotide sequence ID" value="XM_012353260.1"/>
</dbReference>
<organism evidence="2 3">
    <name type="scientific">Saprolegnia parasitica (strain CBS 223.65)</name>
    <dbReference type="NCBI Taxonomy" id="695850"/>
    <lineage>
        <taxon>Eukaryota</taxon>
        <taxon>Sar</taxon>
        <taxon>Stramenopiles</taxon>
        <taxon>Oomycota</taxon>
        <taxon>Saprolegniomycetes</taxon>
        <taxon>Saprolegniales</taxon>
        <taxon>Saprolegniaceae</taxon>
        <taxon>Saprolegnia</taxon>
    </lineage>
</organism>
<dbReference type="Proteomes" id="UP000030745">
    <property type="component" value="Unassembled WGS sequence"/>
</dbReference>
<accession>A0A067C2D8</accession>
<evidence type="ECO:0000313" key="2">
    <source>
        <dbReference type="EMBL" id="KDO20686.1"/>
    </source>
</evidence>
<protein>
    <submittedName>
        <fullName evidence="2">Uncharacterized protein</fullName>
    </submittedName>
</protein>
<dbReference type="VEuPathDB" id="FungiDB:SPRG_13437"/>
<evidence type="ECO:0000256" key="1">
    <source>
        <dbReference type="SAM" id="MobiDB-lite"/>
    </source>
</evidence>
<dbReference type="AlphaFoldDB" id="A0A067C2D8"/>
<dbReference type="KEGG" id="spar:SPRG_13437"/>
<dbReference type="EMBL" id="KK583306">
    <property type="protein sequence ID" value="KDO20686.1"/>
    <property type="molecule type" value="Genomic_DNA"/>
</dbReference>